<evidence type="ECO:0000256" key="4">
    <source>
        <dbReference type="ARBA" id="ARBA00022989"/>
    </source>
</evidence>
<sequence length="359" mass="39133">MTGTGYLIPVSESRSVRNTVRYAVEQATDRAAETGESVTLRFVYPLSKRLSFDEGTGEAEHARSLLDRVEAWADEDLGADTESAVEVYTSLVGTREYLFSPSDYADVLAEYARTHGIDVVVFDPDFDPLGTTALLPPIENELRRGDFEVEKAAVARARRGTLLVRRGTVAQFLGLATISTLFYLLLAGSLAPFELATGTISGLVVATALWGISLTTPIQPAQMAGRVGRLLLYIPYLVWEVVVANLKIAYVVLHPDLPIDPEVVEFDAAVWSALPVTTLANSITLTPGTVTVDVTRRHFTVHALTKDSKAGLLGGSLERAVRFVFYGRSAARIPSPIERRDTETQSDGETEETEEAVDR</sequence>
<keyword evidence="4 7" id="KW-1133">Transmembrane helix</keyword>
<dbReference type="EMBL" id="QKKZ01000004">
    <property type="protein sequence ID" value="KAB7513463.1"/>
    <property type="molecule type" value="Genomic_DNA"/>
</dbReference>
<evidence type="ECO:0000313" key="8">
    <source>
        <dbReference type="EMBL" id="KAB7513463.1"/>
    </source>
</evidence>
<comment type="caution">
    <text evidence="10">The sequence shown here is derived from an EMBL/GenBank/DDBJ whole genome shotgun (WGS) entry which is preliminary data.</text>
</comment>
<evidence type="ECO:0000256" key="3">
    <source>
        <dbReference type="ARBA" id="ARBA00022692"/>
    </source>
</evidence>
<feature type="compositionally biased region" description="Acidic residues" evidence="6">
    <location>
        <begin position="344"/>
        <end position="359"/>
    </location>
</feature>
<keyword evidence="2" id="KW-1003">Cell membrane</keyword>
<dbReference type="PANTHER" id="PTHR34584:SF1">
    <property type="entry name" value="NA(+)_H(+) ANTIPORTER SUBUNIT E1"/>
    <property type="match status" value="1"/>
</dbReference>
<evidence type="ECO:0000256" key="6">
    <source>
        <dbReference type="SAM" id="MobiDB-lite"/>
    </source>
</evidence>
<evidence type="ECO:0000256" key="1">
    <source>
        <dbReference type="ARBA" id="ARBA00004651"/>
    </source>
</evidence>
<protein>
    <submittedName>
        <fullName evidence="10">Monovalent cation/H+ antiporter subunit E</fullName>
    </submittedName>
</protein>
<dbReference type="InterPro" id="IPR002758">
    <property type="entry name" value="Cation_antiport_E"/>
</dbReference>
<dbReference type="AlphaFoldDB" id="A0A5N5UK59"/>
<evidence type="ECO:0000313" key="12">
    <source>
        <dbReference type="Proteomes" id="UP000326302"/>
    </source>
</evidence>
<evidence type="ECO:0000256" key="5">
    <source>
        <dbReference type="ARBA" id="ARBA00023136"/>
    </source>
</evidence>
<dbReference type="Pfam" id="PF01899">
    <property type="entry name" value="MNHE"/>
    <property type="match status" value="1"/>
</dbReference>
<dbReference type="Proteomes" id="UP000326207">
    <property type="component" value="Unassembled WGS sequence"/>
</dbReference>
<dbReference type="NCBIfam" id="NF009295">
    <property type="entry name" value="PRK12652.1"/>
    <property type="match status" value="1"/>
</dbReference>
<dbReference type="EMBL" id="QMDY01000005">
    <property type="protein sequence ID" value="KAB7517446.1"/>
    <property type="molecule type" value="Genomic_DNA"/>
</dbReference>
<dbReference type="GO" id="GO:0008324">
    <property type="term" value="F:monoatomic cation transmembrane transporter activity"/>
    <property type="evidence" value="ECO:0007669"/>
    <property type="project" value="InterPro"/>
</dbReference>
<dbReference type="InterPro" id="IPR014729">
    <property type="entry name" value="Rossmann-like_a/b/a_fold"/>
</dbReference>
<gene>
    <name evidence="8" type="ORF">DM867_09975</name>
    <name evidence="10" type="ORF">DMP03_03765</name>
    <name evidence="9" type="ORF">DP108_09720</name>
</gene>
<keyword evidence="5 7" id="KW-0472">Membrane</keyword>
<evidence type="ECO:0000256" key="2">
    <source>
        <dbReference type="ARBA" id="ARBA00022475"/>
    </source>
</evidence>
<accession>A0A5N5UK59</accession>
<feature type="transmembrane region" description="Helical" evidence="7">
    <location>
        <begin position="168"/>
        <end position="186"/>
    </location>
</feature>
<dbReference type="GO" id="GO:0005886">
    <property type="term" value="C:plasma membrane"/>
    <property type="evidence" value="ECO:0007669"/>
    <property type="project" value="UniProtKB-SubCell"/>
</dbReference>
<dbReference type="OrthoDB" id="85180at2157"/>
<reference evidence="11 12" key="1">
    <citation type="submission" date="2019-10" db="EMBL/GenBank/DDBJ databases">
        <title>Unraveling microbial dark matter from salterns through culturing: the case of the genus Halosegnis.</title>
        <authorList>
            <person name="Duran-Viseras A."/>
            <person name="Andrei A.-S."/>
            <person name="Vera-Gargallo B."/>
            <person name="Ghai R."/>
            <person name="Sanchez-Porro C."/>
            <person name="Ventosa A."/>
        </authorList>
    </citation>
    <scope>NUCLEOTIDE SEQUENCE [LARGE SCALE GENOMIC DNA]</scope>
    <source>
        <strain evidence="10 12">F17-44</strain>
        <strain evidence="8 13">F18-79</strain>
        <strain evidence="9 11">F19-13</strain>
    </source>
</reference>
<keyword evidence="3 7" id="KW-0812">Transmembrane</keyword>
<name>A0A5N5UK59_9EURY</name>
<dbReference type="Proteomes" id="UP000326865">
    <property type="component" value="Unassembled WGS sequence"/>
</dbReference>
<feature type="transmembrane region" description="Helical" evidence="7">
    <location>
        <begin position="230"/>
        <end position="253"/>
    </location>
</feature>
<accession>A0A5N5UFF0</accession>
<dbReference type="Proteomes" id="UP000326302">
    <property type="component" value="Unassembled WGS sequence"/>
</dbReference>
<evidence type="ECO:0000256" key="7">
    <source>
        <dbReference type="SAM" id="Phobius"/>
    </source>
</evidence>
<proteinExistence type="predicted"/>
<evidence type="ECO:0000313" key="9">
    <source>
        <dbReference type="EMBL" id="KAB7517446.1"/>
    </source>
</evidence>
<evidence type="ECO:0000313" key="13">
    <source>
        <dbReference type="Proteomes" id="UP000326865"/>
    </source>
</evidence>
<evidence type="ECO:0000313" key="10">
    <source>
        <dbReference type="EMBL" id="KAB7518640.1"/>
    </source>
</evidence>
<organism evidence="10 12">
    <name type="scientific">Halosegnis rubeus</name>
    <dbReference type="NCBI Taxonomy" id="2212850"/>
    <lineage>
        <taxon>Archaea</taxon>
        <taxon>Methanobacteriati</taxon>
        <taxon>Methanobacteriota</taxon>
        <taxon>Stenosarchaea group</taxon>
        <taxon>Halobacteria</taxon>
        <taxon>Halobacteriales</taxon>
        <taxon>Natronomonadaceae</taxon>
        <taxon>Halosegnis</taxon>
    </lineage>
</organism>
<feature type="transmembrane region" description="Helical" evidence="7">
    <location>
        <begin position="198"/>
        <end position="218"/>
    </location>
</feature>
<dbReference type="Gene3D" id="3.40.50.620">
    <property type="entry name" value="HUPs"/>
    <property type="match status" value="1"/>
</dbReference>
<feature type="region of interest" description="Disordered" evidence="6">
    <location>
        <begin position="336"/>
        <end position="359"/>
    </location>
</feature>
<dbReference type="EMBL" id="QJOW01000001">
    <property type="protein sequence ID" value="KAB7518640.1"/>
    <property type="molecule type" value="Genomic_DNA"/>
</dbReference>
<comment type="subcellular location">
    <subcellularLocation>
        <location evidence="1">Cell membrane</location>
        <topology evidence="1">Multi-pass membrane protein</topology>
    </subcellularLocation>
</comment>
<evidence type="ECO:0000313" key="11">
    <source>
        <dbReference type="Proteomes" id="UP000326207"/>
    </source>
</evidence>
<accession>A0A5N5U4L0</accession>
<dbReference type="PANTHER" id="PTHR34584">
    <property type="entry name" value="NA(+)/H(+) ANTIPORTER SUBUNIT E1"/>
    <property type="match status" value="1"/>
</dbReference>
<keyword evidence="13" id="KW-1185">Reference proteome</keyword>